<dbReference type="AlphaFoldDB" id="A0A0R0KZL8"/>
<evidence type="ECO:0000313" key="2">
    <source>
        <dbReference type="EMBL" id="KRH68815.1"/>
    </source>
</evidence>
<gene>
    <name evidence="2" type="ORF">GLYMA_03G252400</name>
</gene>
<keyword evidence="4" id="KW-1185">Reference proteome</keyword>
<organism evidence="2">
    <name type="scientific">Glycine max</name>
    <name type="common">Soybean</name>
    <name type="synonym">Glycine hispida</name>
    <dbReference type="NCBI Taxonomy" id="3847"/>
    <lineage>
        <taxon>Eukaryota</taxon>
        <taxon>Viridiplantae</taxon>
        <taxon>Streptophyta</taxon>
        <taxon>Embryophyta</taxon>
        <taxon>Tracheophyta</taxon>
        <taxon>Spermatophyta</taxon>
        <taxon>Magnoliopsida</taxon>
        <taxon>eudicotyledons</taxon>
        <taxon>Gunneridae</taxon>
        <taxon>Pentapetalae</taxon>
        <taxon>rosids</taxon>
        <taxon>fabids</taxon>
        <taxon>Fabales</taxon>
        <taxon>Fabaceae</taxon>
        <taxon>Papilionoideae</taxon>
        <taxon>50 kb inversion clade</taxon>
        <taxon>NPAAA clade</taxon>
        <taxon>indigoferoid/millettioid clade</taxon>
        <taxon>Phaseoleae</taxon>
        <taxon>Glycine</taxon>
        <taxon>Glycine subgen. Soja</taxon>
    </lineage>
</organism>
<evidence type="ECO:0000313" key="3">
    <source>
        <dbReference type="EnsemblPlants" id="KRH68815"/>
    </source>
</evidence>
<reference evidence="3" key="2">
    <citation type="submission" date="2018-02" db="UniProtKB">
        <authorList>
            <consortium name="EnsemblPlants"/>
        </authorList>
    </citation>
    <scope>IDENTIFICATION</scope>
    <source>
        <strain evidence="3">Williams 82</strain>
    </source>
</reference>
<dbReference type="EMBL" id="CM000836">
    <property type="protein sequence ID" value="KRH68815.1"/>
    <property type="molecule type" value="Genomic_DNA"/>
</dbReference>
<reference evidence="2 3" key="1">
    <citation type="journal article" date="2010" name="Nature">
        <title>Genome sequence of the palaeopolyploid soybean.</title>
        <authorList>
            <person name="Schmutz J."/>
            <person name="Cannon S.B."/>
            <person name="Schlueter J."/>
            <person name="Ma J."/>
            <person name="Mitros T."/>
            <person name="Nelson W."/>
            <person name="Hyten D.L."/>
            <person name="Song Q."/>
            <person name="Thelen J.J."/>
            <person name="Cheng J."/>
            <person name="Xu D."/>
            <person name="Hellsten U."/>
            <person name="May G.D."/>
            <person name="Yu Y."/>
            <person name="Sakurai T."/>
            <person name="Umezawa T."/>
            <person name="Bhattacharyya M.K."/>
            <person name="Sandhu D."/>
            <person name="Valliyodan B."/>
            <person name="Lindquist E."/>
            <person name="Peto M."/>
            <person name="Grant D."/>
            <person name="Shu S."/>
            <person name="Goodstein D."/>
            <person name="Barry K."/>
            <person name="Futrell-Griggs M."/>
            <person name="Abernathy B."/>
            <person name="Du J."/>
            <person name="Tian Z."/>
            <person name="Zhu L."/>
            <person name="Gill N."/>
            <person name="Joshi T."/>
            <person name="Libault M."/>
            <person name="Sethuraman A."/>
            <person name="Zhang X.-C."/>
            <person name="Shinozaki K."/>
            <person name="Nguyen H.T."/>
            <person name="Wing R.A."/>
            <person name="Cregan P."/>
            <person name="Specht J."/>
            <person name="Grimwood J."/>
            <person name="Rokhsar D."/>
            <person name="Stacey G."/>
            <person name="Shoemaker R.C."/>
            <person name="Jackson S.A."/>
        </authorList>
    </citation>
    <scope>NUCLEOTIDE SEQUENCE [LARGE SCALE GENOMIC DNA]</scope>
    <source>
        <strain evidence="3">cv. Williams 82</strain>
        <tissue evidence="2">Callus</tissue>
    </source>
</reference>
<feature type="region of interest" description="Disordered" evidence="1">
    <location>
        <begin position="1"/>
        <end position="92"/>
    </location>
</feature>
<dbReference type="InParanoid" id="A0A0R0KZL8"/>
<dbReference type="Proteomes" id="UP000008827">
    <property type="component" value="Chromosome 3"/>
</dbReference>
<name>A0A0R0KZL8_SOYBN</name>
<sequence>MVPSRIFESSKKKEKAKSTNPYKNHGRRTLMATLQPPPENAYPYTTQQQKREMKAGRLTVSGGGGSPVRDMIRGRKGKSERHGKRNANNFLI</sequence>
<evidence type="ECO:0000313" key="4">
    <source>
        <dbReference type="Proteomes" id="UP000008827"/>
    </source>
</evidence>
<proteinExistence type="predicted"/>
<dbReference type="Gramene" id="KRH68815">
    <property type="protein sequence ID" value="KRH68815"/>
    <property type="gene ID" value="GLYMA_03G252400"/>
</dbReference>
<protein>
    <submittedName>
        <fullName evidence="2 3">Uncharacterized protein</fullName>
    </submittedName>
</protein>
<dbReference type="EnsemblPlants" id="KRH68815">
    <property type="protein sequence ID" value="KRH68815"/>
    <property type="gene ID" value="GLYMA_03G252400"/>
</dbReference>
<feature type="compositionally biased region" description="Basic residues" evidence="1">
    <location>
        <begin position="74"/>
        <end position="85"/>
    </location>
</feature>
<accession>A0A0R0KZL8</accession>
<evidence type="ECO:0000256" key="1">
    <source>
        <dbReference type="SAM" id="MobiDB-lite"/>
    </source>
</evidence>
<reference evidence="2" key="3">
    <citation type="submission" date="2018-07" db="EMBL/GenBank/DDBJ databases">
        <title>WGS assembly of Glycine max.</title>
        <authorList>
            <person name="Schmutz J."/>
            <person name="Cannon S."/>
            <person name="Schlueter J."/>
            <person name="Ma J."/>
            <person name="Mitros T."/>
            <person name="Nelson W."/>
            <person name="Hyten D."/>
            <person name="Song Q."/>
            <person name="Thelen J."/>
            <person name="Cheng J."/>
            <person name="Xu D."/>
            <person name="Hellsten U."/>
            <person name="May G."/>
            <person name="Yu Y."/>
            <person name="Sakurai T."/>
            <person name="Umezawa T."/>
            <person name="Bhattacharyya M."/>
            <person name="Sandhu D."/>
            <person name="Valliyodan B."/>
            <person name="Lindquist E."/>
            <person name="Peto M."/>
            <person name="Grant D."/>
            <person name="Shu S."/>
            <person name="Goodstein D."/>
            <person name="Barry K."/>
            <person name="Futrell-Griggs M."/>
            <person name="Abernathy B."/>
            <person name="Du J."/>
            <person name="Tian Z."/>
            <person name="Zhu L."/>
            <person name="Gill N."/>
            <person name="Joshi T."/>
            <person name="Libault M."/>
            <person name="Sethuraman A."/>
            <person name="Zhang X."/>
            <person name="Shinozaki K."/>
            <person name="Nguyen H."/>
            <person name="Wing R."/>
            <person name="Cregan P."/>
            <person name="Specht J."/>
            <person name="Grimwood J."/>
            <person name="Rokhsar D."/>
            <person name="Stacey G."/>
            <person name="Shoemaker R."/>
            <person name="Jackson S."/>
        </authorList>
    </citation>
    <scope>NUCLEOTIDE SEQUENCE</scope>
    <source>
        <tissue evidence="2">Callus</tissue>
    </source>
</reference>